<reference evidence="2" key="1">
    <citation type="submission" date="2016-04" db="EMBL/GenBank/DDBJ databases">
        <title>Cephalotus genome sequencing.</title>
        <authorList>
            <person name="Fukushima K."/>
            <person name="Hasebe M."/>
            <person name="Fang X."/>
        </authorList>
    </citation>
    <scope>NUCLEOTIDE SEQUENCE [LARGE SCALE GENOMIC DNA]</scope>
    <source>
        <strain evidence="2">cv. St1</strain>
    </source>
</reference>
<protein>
    <submittedName>
        <fullName evidence="1">Uncharacterized protein</fullName>
    </submittedName>
</protein>
<proteinExistence type="predicted"/>
<name>A0A1Q3D473_CEPFO</name>
<dbReference type="AlphaFoldDB" id="A0A1Q3D473"/>
<evidence type="ECO:0000313" key="2">
    <source>
        <dbReference type="Proteomes" id="UP000187406"/>
    </source>
</evidence>
<dbReference type="OrthoDB" id="1749399at2759"/>
<organism evidence="1 2">
    <name type="scientific">Cephalotus follicularis</name>
    <name type="common">Albany pitcher plant</name>
    <dbReference type="NCBI Taxonomy" id="3775"/>
    <lineage>
        <taxon>Eukaryota</taxon>
        <taxon>Viridiplantae</taxon>
        <taxon>Streptophyta</taxon>
        <taxon>Embryophyta</taxon>
        <taxon>Tracheophyta</taxon>
        <taxon>Spermatophyta</taxon>
        <taxon>Magnoliopsida</taxon>
        <taxon>eudicotyledons</taxon>
        <taxon>Gunneridae</taxon>
        <taxon>Pentapetalae</taxon>
        <taxon>rosids</taxon>
        <taxon>fabids</taxon>
        <taxon>Oxalidales</taxon>
        <taxon>Cephalotaceae</taxon>
        <taxon>Cephalotus</taxon>
    </lineage>
</organism>
<dbReference type="EMBL" id="BDDD01004158">
    <property type="protein sequence ID" value="GAV87068.1"/>
    <property type="molecule type" value="Genomic_DNA"/>
</dbReference>
<evidence type="ECO:0000313" key="1">
    <source>
        <dbReference type="EMBL" id="GAV87068.1"/>
    </source>
</evidence>
<dbReference type="Proteomes" id="UP000187406">
    <property type="component" value="Unassembled WGS sequence"/>
</dbReference>
<dbReference type="InParanoid" id="A0A1Q3D473"/>
<sequence>MVVDLDRWIRVRFVRLCIQIAVNKPHVTGVRIGKYVQSMQYEGINTICF</sequence>
<accession>A0A1Q3D473</accession>
<gene>
    <name evidence="1" type="ORF">CFOL_v3_30494</name>
</gene>
<comment type="caution">
    <text evidence="1">The sequence shown here is derived from an EMBL/GenBank/DDBJ whole genome shotgun (WGS) entry which is preliminary data.</text>
</comment>
<keyword evidence="2" id="KW-1185">Reference proteome</keyword>